<accession>A0A3P6RDN9</accession>
<sequence>MRLYDVVTQPRTHFRFNSRTKEHRKRIRSRTACESPTLPADGASTV</sequence>
<name>A0A3P6RDN9_CYLGO</name>
<dbReference type="Proteomes" id="UP000271889">
    <property type="component" value="Unassembled WGS sequence"/>
</dbReference>
<feature type="region of interest" description="Disordered" evidence="1">
    <location>
        <begin position="18"/>
        <end position="46"/>
    </location>
</feature>
<organism evidence="2 3">
    <name type="scientific">Cylicostephanus goldi</name>
    <name type="common">Nematode worm</name>
    <dbReference type="NCBI Taxonomy" id="71465"/>
    <lineage>
        <taxon>Eukaryota</taxon>
        <taxon>Metazoa</taxon>
        <taxon>Ecdysozoa</taxon>
        <taxon>Nematoda</taxon>
        <taxon>Chromadorea</taxon>
        <taxon>Rhabditida</taxon>
        <taxon>Rhabditina</taxon>
        <taxon>Rhabditomorpha</taxon>
        <taxon>Strongyloidea</taxon>
        <taxon>Strongylidae</taxon>
        <taxon>Cylicostephanus</taxon>
    </lineage>
</organism>
<feature type="compositionally biased region" description="Basic residues" evidence="1">
    <location>
        <begin position="18"/>
        <end position="29"/>
    </location>
</feature>
<gene>
    <name evidence="2" type="ORF">CGOC_LOCUS5001</name>
</gene>
<dbReference type="AlphaFoldDB" id="A0A3P6RDN9"/>
<evidence type="ECO:0000313" key="2">
    <source>
        <dbReference type="EMBL" id="VDK60406.1"/>
    </source>
</evidence>
<dbReference type="EMBL" id="UYRV01014627">
    <property type="protein sequence ID" value="VDK60406.1"/>
    <property type="molecule type" value="Genomic_DNA"/>
</dbReference>
<proteinExistence type="predicted"/>
<protein>
    <submittedName>
        <fullName evidence="2">Uncharacterized protein</fullName>
    </submittedName>
</protein>
<evidence type="ECO:0000313" key="3">
    <source>
        <dbReference type="Proteomes" id="UP000271889"/>
    </source>
</evidence>
<keyword evidence="3" id="KW-1185">Reference proteome</keyword>
<evidence type="ECO:0000256" key="1">
    <source>
        <dbReference type="SAM" id="MobiDB-lite"/>
    </source>
</evidence>
<reference evidence="2 3" key="1">
    <citation type="submission" date="2018-11" db="EMBL/GenBank/DDBJ databases">
        <authorList>
            <consortium name="Pathogen Informatics"/>
        </authorList>
    </citation>
    <scope>NUCLEOTIDE SEQUENCE [LARGE SCALE GENOMIC DNA]</scope>
</reference>